<dbReference type="Proteomes" id="UP000199025">
    <property type="component" value="Unassembled WGS sequence"/>
</dbReference>
<name>A0A1I3V1L0_9PSEU</name>
<accession>A0A1I3V1L0</accession>
<gene>
    <name evidence="1" type="ORF">SAMN05421835_11077</name>
</gene>
<dbReference type="AlphaFoldDB" id="A0A1I3V1L0"/>
<dbReference type="EMBL" id="FORP01000010">
    <property type="protein sequence ID" value="SFJ88839.1"/>
    <property type="molecule type" value="Genomic_DNA"/>
</dbReference>
<proteinExistence type="predicted"/>
<organism evidence="1 2">
    <name type="scientific">Amycolatopsis sacchari</name>
    <dbReference type="NCBI Taxonomy" id="115433"/>
    <lineage>
        <taxon>Bacteria</taxon>
        <taxon>Bacillati</taxon>
        <taxon>Actinomycetota</taxon>
        <taxon>Actinomycetes</taxon>
        <taxon>Pseudonocardiales</taxon>
        <taxon>Pseudonocardiaceae</taxon>
        <taxon>Amycolatopsis</taxon>
    </lineage>
</organism>
<protein>
    <submittedName>
        <fullName evidence="1">Uncharacterized protein</fullName>
    </submittedName>
</protein>
<sequence length="119" mass="13712">MTSAAMRYKEIVGLAGKAAEELRAWELRRAQELDNEILAAEQAVAEAKQREQRTVQVAHHWWRMAEDNVSRLPWLELADGPTPAANARGAWLERYLNELKPMYQELVDSVLSLGWRARR</sequence>
<evidence type="ECO:0000313" key="1">
    <source>
        <dbReference type="EMBL" id="SFJ88839.1"/>
    </source>
</evidence>
<dbReference type="OrthoDB" id="3626740at2"/>
<dbReference type="STRING" id="115433.SAMN05421835_11077"/>
<keyword evidence="2" id="KW-1185">Reference proteome</keyword>
<reference evidence="1 2" key="1">
    <citation type="submission" date="2016-10" db="EMBL/GenBank/DDBJ databases">
        <authorList>
            <person name="de Groot N.N."/>
        </authorList>
    </citation>
    <scope>NUCLEOTIDE SEQUENCE [LARGE SCALE GENOMIC DNA]</scope>
    <source>
        <strain evidence="1 2">DSM 44468</strain>
    </source>
</reference>
<dbReference type="RefSeq" id="WP_091509063.1">
    <property type="nucleotide sequence ID" value="NZ_FORP01000010.1"/>
</dbReference>
<evidence type="ECO:0000313" key="2">
    <source>
        <dbReference type="Proteomes" id="UP000199025"/>
    </source>
</evidence>